<sequence length="821" mass="90919">MTNIYMNLLVSILLLDCTCYAMGNSNSPLKRSRSQYGSQRSVAFSLPTKWDRHSYAYDSSINRRRPSSASSVHSLPSKPILRNNSNASSLYSGYDAELRQKSLSRSMLSLQNVHTNEQNRFPTSRTTSMSSLQQSNSITPKEYSDIYLKNDLRRVFRAQDRTNSVAQLGDMDVEYLDSTVSLDQKLLALKTQRNMNSDFSSRHQESEDSGRKGAAQRRIRSRKMKLAPSVPNVAQSQTNDYSVNRPTGLYRKKSTSAPQPPLRDKAQSMPSLTIPGSEFDRWQDASQRSLIQEIEAEIKARKNNLNSSNTNNIKIPTPDYDFSSKSSIKPKPAVKPKKIKPPAPAIPVKNKELSLPVHKLKKVDSVDIDESMNKTQVLSVAVDVHTIPPKSREGTGKASISTTVEKNTTTVDTSSEQHFIPRKLAATPAKEVKEIAIQYDAPVEIAIQCSGNTLKEKKTKMDVSSPDNSLSELLQLFNEAIQAGKQEPVSKDFGRVAPALDATDNLSVSSVTSSNNKTSGLKKIVPLHEVLADIPAPPPLPDLNVKLIQTRTITENAPISMAPAEPSPTSSAPEDDSPRAFSTFQQELLKAYKKIEEKRKTCPTETNSKSFQRQASNSSAEASVLSVYRHARTIIGVQTPQESGSDSGHDEPSDCSNSHSDQTPSIPDFVFAGIAKNLHSHFEIHTSRSLQSSAKKDKSKFNSIKRIRQSIKEFVSTKARQTELPDGDVCSQPPLYSHENWTLSGRPKSSRPGIMKSGTFPHGDTFNPATDSFGNADKNAPSNSLNIKSSSHFTQTNMNSFSLLTPHQLPWQCWRWEEPSL</sequence>
<feature type="region of interest" description="Disordered" evidence="1">
    <location>
        <begin position="740"/>
        <end position="788"/>
    </location>
</feature>
<keyword evidence="2" id="KW-0732">Signal</keyword>
<feature type="region of interest" description="Disordered" evidence="1">
    <location>
        <begin position="116"/>
        <end position="137"/>
    </location>
</feature>
<feature type="signal peptide" evidence="2">
    <location>
        <begin position="1"/>
        <end position="23"/>
    </location>
</feature>
<feature type="compositionally biased region" description="Basic residues" evidence="1">
    <location>
        <begin position="214"/>
        <end position="225"/>
    </location>
</feature>
<proteinExistence type="predicted"/>
<organism evidence="3 4">
    <name type="scientific">Bugula neritina</name>
    <name type="common">Brown bryozoan</name>
    <name type="synonym">Sertularia neritina</name>
    <dbReference type="NCBI Taxonomy" id="10212"/>
    <lineage>
        <taxon>Eukaryota</taxon>
        <taxon>Metazoa</taxon>
        <taxon>Spiralia</taxon>
        <taxon>Lophotrochozoa</taxon>
        <taxon>Bryozoa</taxon>
        <taxon>Gymnolaemata</taxon>
        <taxon>Cheilostomatida</taxon>
        <taxon>Flustrina</taxon>
        <taxon>Buguloidea</taxon>
        <taxon>Bugulidae</taxon>
        <taxon>Bugula</taxon>
    </lineage>
</organism>
<feature type="region of interest" description="Disordered" evidence="1">
    <location>
        <begin position="194"/>
        <end position="267"/>
    </location>
</feature>
<feature type="compositionally biased region" description="Polar residues" evidence="1">
    <location>
        <begin position="654"/>
        <end position="665"/>
    </location>
</feature>
<feature type="compositionally biased region" description="Polar residues" evidence="1">
    <location>
        <begin position="232"/>
        <end position="245"/>
    </location>
</feature>
<feature type="region of interest" description="Disordered" evidence="1">
    <location>
        <begin position="309"/>
        <end position="346"/>
    </location>
</feature>
<name>A0A7J7JUS9_BUGNE</name>
<gene>
    <name evidence="3" type="ORF">EB796_012241</name>
</gene>
<keyword evidence="4" id="KW-1185">Reference proteome</keyword>
<dbReference type="AlphaFoldDB" id="A0A7J7JUS9"/>
<feature type="region of interest" description="Disordered" evidence="1">
    <location>
        <begin position="556"/>
        <end position="580"/>
    </location>
</feature>
<accession>A0A7J7JUS9</accession>
<feature type="compositionally biased region" description="Basic and acidic residues" evidence="1">
    <location>
        <begin position="200"/>
        <end position="211"/>
    </location>
</feature>
<evidence type="ECO:0000256" key="2">
    <source>
        <dbReference type="SAM" id="SignalP"/>
    </source>
</evidence>
<reference evidence="3" key="1">
    <citation type="submission" date="2020-06" db="EMBL/GenBank/DDBJ databases">
        <title>Draft genome of Bugula neritina, a colonial animal packing powerful symbionts and potential medicines.</title>
        <authorList>
            <person name="Rayko M."/>
        </authorList>
    </citation>
    <scope>NUCLEOTIDE SEQUENCE [LARGE SCALE GENOMIC DNA]</scope>
    <source>
        <strain evidence="3">Kwan_BN1</strain>
    </source>
</reference>
<feature type="region of interest" description="Disordered" evidence="1">
    <location>
        <begin position="638"/>
        <end position="667"/>
    </location>
</feature>
<dbReference type="EMBL" id="VXIV02001815">
    <property type="protein sequence ID" value="KAF6029441.1"/>
    <property type="molecule type" value="Genomic_DNA"/>
</dbReference>
<feature type="chain" id="PRO_5029532323" evidence="2">
    <location>
        <begin position="24"/>
        <end position="821"/>
    </location>
</feature>
<feature type="compositionally biased region" description="Low complexity" evidence="1">
    <location>
        <begin position="560"/>
        <end position="572"/>
    </location>
</feature>
<feature type="region of interest" description="Disordered" evidence="1">
    <location>
        <begin position="599"/>
        <end position="619"/>
    </location>
</feature>
<evidence type="ECO:0000256" key="1">
    <source>
        <dbReference type="SAM" id="MobiDB-lite"/>
    </source>
</evidence>
<feature type="compositionally biased region" description="Polar residues" evidence="1">
    <location>
        <begin position="603"/>
        <end position="619"/>
    </location>
</feature>
<protein>
    <submittedName>
        <fullName evidence="3">Uncharacterized protein</fullName>
    </submittedName>
</protein>
<feature type="compositionally biased region" description="Low complexity" evidence="1">
    <location>
        <begin position="67"/>
        <end position="79"/>
    </location>
</feature>
<dbReference type="Proteomes" id="UP000593567">
    <property type="component" value="Unassembled WGS sequence"/>
</dbReference>
<comment type="caution">
    <text evidence="3">The sequence shown here is derived from an EMBL/GenBank/DDBJ whole genome shotgun (WGS) entry which is preliminary data.</text>
</comment>
<feature type="region of interest" description="Disordered" evidence="1">
    <location>
        <begin position="61"/>
        <end position="80"/>
    </location>
</feature>
<evidence type="ECO:0000313" key="4">
    <source>
        <dbReference type="Proteomes" id="UP000593567"/>
    </source>
</evidence>
<evidence type="ECO:0000313" key="3">
    <source>
        <dbReference type="EMBL" id="KAF6029441.1"/>
    </source>
</evidence>